<name>A0AA88RUC2_9ASTE</name>
<feature type="domain" description="Malectin-like" evidence="3">
    <location>
        <begin position="76"/>
        <end position="338"/>
    </location>
</feature>
<evidence type="ECO:0000313" key="5">
    <source>
        <dbReference type="Proteomes" id="UP001187471"/>
    </source>
</evidence>
<dbReference type="Proteomes" id="UP001187471">
    <property type="component" value="Unassembled WGS sequence"/>
</dbReference>
<dbReference type="Pfam" id="PF12819">
    <property type="entry name" value="Malectin_like"/>
    <property type="match status" value="1"/>
</dbReference>
<accession>A0AA88RUC2</accession>
<feature type="region of interest" description="Disordered" evidence="2">
    <location>
        <begin position="361"/>
        <end position="381"/>
    </location>
</feature>
<keyword evidence="5" id="KW-1185">Reference proteome</keyword>
<dbReference type="AlphaFoldDB" id="A0AA88RUC2"/>
<comment type="subcellular location">
    <subcellularLocation>
        <location evidence="1">Membrane</location>
        <topology evidence="1">Single-pass membrane protein</topology>
    </subcellularLocation>
</comment>
<proteinExistence type="predicted"/>
<evidence type="ECO:0000256" key="2">
    <source>
        <dbReference type="SAM" id="MobiDB-lite"/>
    </source>
</evidence>
<evidence type="ECO:0000259" key="3">
    <source>
        <dbReference type="Pfam" id="PF12819"/>
    </source>
</evidence>
<organism evidence="4 5">
    <name type="scientific">Escallonia rubra</name>
    <dbReference type="NCBI Taxonomy" id="112253"/>
    <lineage>
        <taxon>Eukaryota</taxon>
        <taxon>Viridiplantae</taxon>
        <taxon>Streptophyta</taxon>
        <taxon>Embryophyta</taxon>
        <taxon>Tracheophyta</taxon>
        <taxon>Spermatophyta</taxon>
        <taxon>Magnoliopsida</taxon>
        <taxon>eudicotyledons</taxon>
        <taxon>Gunneridae</taxon>
        <taxon>Pentapetalae</taxon>
        <taxon>asterids</taxon>
        <taxon>campanulids</taxon>
        <taxon>Escalloniales</taxon>
        <taxon>Escalloniaceae</taxon>
        <taxon>Escallonia</taxon>
    </lineage>
</organism>
<dbReference type="EMBL" id="JAVXUO010000715">
    <property type="protein sequence ID" value="KAK2989676.1"/>
    <property type="molecule type" value="Genomic_DNA"/>
</dbReference>
<dbReference type="InterPro" id="IPR024788">
    <property type="entry name" value="Malectin-like_Carb-bd_dom"/>
</dbReference>
<reference evidence="4" key="1">
    <citation type="submission" date="2022-12" db="EMBL/GenBank/DDBJ databases">
        <title>Draft genome assemblies for two species of Escallonia (Escalloniales).</title>
        <authorList>
            <person name="Chanderbali A."/>
            <person name="Dervinis C."/>
            <person name="Anghel I."/>
            <person name="Soltis D."/>
            <person name="Soltis P."/>
            <person name="Zapata F."/>
        </authorList>
    </citation>
    <scope>NUCLEOTIDE SEQUENCE</scope>
    <source>
        <strain evidence="4">UCBG92.1500</strain>
        <tissue evidence="4">Leaf</tissue>
    </source>
</reference>
<gene>
    <name evidence="4" type="ORF">RJ640_015525</name>
</gene>
<dbReference type="PANTHER" id="PTHR45631:SF44">
    <property type="entry name" value="CARBOHYDRATE-BINDING PROTEIN OF THE ER PROTEIN"/>
    <property type="match status" value="1"/>
</dbReference>
<evidence type="ECO:0000313" key="4">
    <source>
        <dbReference type="EMBL" id="KAK2989676.1"/>
    </source>
</evidence>
<evidence type="ECO:0000256" key="1">
    <source>
        <dbReference type="ARBA" id="ARBA00004167"/>
    </source>
</evidence>
<dbReference type="PANTHER" id="PTHR45631">
    <property type="entry name" value="OS07G0107800 PROTEIN-RELATED"/>
    <property type="match status" value="1"/>
</dbReference>
<dbReference type="GO" id="GO:0016020">
    <property type="term" value="C:membrane"/>
    <property type="evidence" value="ECO:0007669"/>
    <property type="project" value="UniProtKB-SubCell"/>
</dbReference>
<sequence length="381" mass="42061">MKSASIESGNPEKCPSISTLVGIQYLLLDHDNETMTGSRTSYSMSVIRVPVVGSANVTISAAEGSTLPPILNAIAGFYYGNYDGLSKPPSFRLEIDGHVWANVTTSMSEEPIYYELLYKYNGRYATVCLVRTAGGEVPFISSLEGTLTYFNSYQFMDNKTALYLHSRINYGANESVRTYRQSIGINEERFNRVWESRETSKYPSISRDQVLYGYLDYDNMAPWLVMAYAIQAHKITDSIQLSVDFSPRTSVQADFILYFADPICHDSDLLNVTRIVEVYIDNIQMRILDVPKCYYSGGRTSYSMSMIRVPVVGSANVTISSAEGSTMPPILNAMEVFSRVDISKGGGHFLSFSALLGSETGKSSGSLHGGTAGNGDEFGFR</sequence>
<comment type="caution">
    <text evidence="4">The sequence shown here is derived from an EMBL/GenBank/DDBJ whole genome shotgun (WGS) entry which is preliminary data.</text>
</comment>
<protein>
    <recommendedName>
        <fullName evidence="3">Malectin-like domain-containing protein</fullName>
    </recommendedName>
</protein>